<keyword evidence="9" id="KW-1185">Reference proteome</keyword>
<dbReference type="GO" id="GO:0015109">
    <property type="term" value="F:chromate transmembrane transporter activity"/>
    <property type="evidence" value="ECO:0007669"/>
    <property type="project" value="InterPro"/>
</dbReference>
<accession>A0A840BPX1</accession>
<dbReference type="Proteomes" id="UP000561045">
    <property type="component" value="Unassembled WGS sequence"/>
</dbReference>
<reference evidence="8 9" key="1">
    <citation type="submission" date="2020-08" db="EMBL/GenBank/DDBJ databases">
        <title>Genomic Encyclopedia of Type Strains, Phase IV (KMG-IV): sequencing the most valuable type-strain genomes for metagenomic binning, comparative biology and taxonomic classification.</title>
        <authorList>
            <person name="Goeker M."/>
        </authorList>
    </citation>
    <scope>NUCLEOTIDE SEQUENCE [LARGE SCALE GENOMIC DNA]</scope>
    <source>
        <strain evidence="8 9">DSM 106739</strain>
    </source>
</reference>
<keyword evidence="3" id="KW-1003">Cell membrane</keyword>
<evidence type="ECO:0000256" key="6">
    <source>
        <dbReference type="ARBA" id="ARBA00023136"/>
    </source>
</evidence>
<keyword evidence="5 7" id="KW-1133">Transmembrane helix</keyword>
<dbReference type="GO" id="GO:0005886">
    <property type="term" value="C:plasma membrane"/>
    <property type="evidence" value="ECO:0007669"/>
    <property type="project" value="UniProtKB-SubCell"/>
</dbReference>
<evidence type="ECO:0000256" key="1">
    <source>
        <dbReference type="ARBA" id="ARBA00004651"/>
    </source>
</evidence>
<protein>
    <submittedName>
        <fullName evidence="8">Chromate transporter</fullName>
    </submittedName>
</protein>
<organism evidence="8 9">
    <name type="scientific">Niveibacterium umoris</name>
    <dbReference type="NCBI Taxonomy" id="1193620"/>
    <lineage>
        <taxon>Bacteria</taxon>
        <taxon>Pseudomonadati</taxon>
        <taxon>Pseudomonadota</taxon>
        <taxon>Betaproteobacteria</taxon>
        <taxon>Rhodocyclales</taxon>
        <taxon>Rhodocyclaceae</taxon>
        <taxon>Niveibacterium</taxon>
    </lineage>
</organism>
<comment type="similarity">
    <text evidence="2">Belongs to the chromate ion transporter (CHR) (TC 2.A.51) family.</text>
</comment>
<feature type="transmembrane region" description="Helical" evidence="7">
    <location>
        <begin position="143"/>
        <end position="159"/>
    </location>
</feature>
<sequence length="187" mass="20173">MTSPPDAPRPTCLALFLAFFTVGIRGFGGVLPWARRMLVEERRWLDEAGFTELLSLGQLLPGPNTVNLSVVFGARCAGWRGALSAAAGLLLPSLLVVLLLAETWRHFAAQVWLQQMLAAVAAAAAGLILATGAKLARKLDRRWWPAVVGAATFVAIAWLRWPLLQVLAVAAPCSVALAWLDARQARR</sequence>
<comment type="caution">
    <text evidence="8">The sequence shown here is derived from an EMBL/GenBank/DDBJ whole genome shotgun (WGS) entry which is preliminary data.</text>
</comment>
<dbReference type="InterPro" id="IPR003370">
    <property type="entry name" value="Chromate_transpt"/>
</dbReference>
<keyword evidence="4 7" id="KW-0812">Transmembrane</keyword>
<name>A0A840BPX1_9RHOO</name>
<dbReference type="PANTHER" id="PTHR43663:SF1">
    <property type="entry name" value="CHROMATE TRANSPORTER"/>
    <property type="match status" value="1"/>
</dbReference>
<dbReference type="InterPro" id="IPR052518">
    <property type="entry name" value="CHR_Transporter"/>
</dbReference>
<dbReference type="PANTHER" id="PTHR43663">
    <property type="entry name" value="CHROMATE TRANSPORT PROTEIN-RELATED"/>
    <property type="match status" value="1"/>
</dbReference>
<evidence type="ECO:0000313" key="9">
    <source>
        <dbReference type="Proteomes" id="UP000561045"/>
    </source>
</evidence>
<dbReference type="AlphaFoldDB" id="A0A840BPX1"/>
<feature type="transmembrane region" description="Helical" evidence="7">
    <location>
        <begin position="13"/>
        <end position="34"/>
    </location>
</feature>
<dbReference type="Pfam" id="PF02417">
    <property type="entry name" value="Chromate_transp"/>
    <property type="match status" value="1"/>
</dbReference>
<proteinExistence type="inferred from homology"/>
<dbReference type="RefSeq" id="WP_183635383.1">
    <property type="nucleotide sequence ID" value="NZ_BAABLE010000005.1"/>
</dbReference>
<comment type="subcellular location">
    <subcellularLocation>
        <location evidence="1">Cell membrane</location>
        <topology evidence="1">Multi-pass membrane protein</topology>
    </subcellularLocation>
</comment>
<evidence type="ECO:0000256" key="7">
    <source>
        <dbReference type="SAM" id="Phobius"/>
    </source>
</evidence>
<evidence type="ECO:0000256" key="4">
    <source>
        <dbReference type="ARBA" id="ARBA00022692"/>
    </source>
</evidence>
<evidence type="ECO:0000256" key="2">
    <source>
        <dbReference type="ARBA" id="ARBA00005262"/>
    </source>
</evidence>
<feature type="transmembrane region" description="Helical" evidence="7">
    <location>
        <begin position="165"/>
        <end position="182"/>
    </location>
</feature>
<feature type="transmembrane region" description="Helical" evidence="7">
    <location>
        <begin position="112"/>
        <end position="131"/>
    </location>
</feature>
<evidence type="ECO:0000256" key="5">
    <source>
        <dbReference type="ARBA" id="ARBA00022989"/>
    </source>
</evidence>
<dbReference type="EMBL" id="JACIET010000002">
    <property type="protein sequence ID" value="MBB4013519.1"/>
    <property type="molecule type" value="Genomic_DNA"/>
</dbReference>
<evidence type="ECO:0000256" key="3">
    <source>
        <dbReference type="ARBA" id="ARBA00022475"/>
    </source>
</evidence>
<keyword evidence="6 7" id="KW-0472">Membrane</keyword>
<feature type="transmembrane region" description="Helical" evidence="7">
    <location>
        <begin position="82"/>
        <end position="100"/>
    </location>
</feature>
<evidence type="ECO:0000313" key="8">
    <source>
        <dbReference type="EMBL" id="MBB4013519.1"/>
    </source>
</evidence>
<gene>
    <name evidence="8" type="ORF">GGR36_002865</name>
</gene>